<proteinExistence type="predicted"/>
<evidence type="ECO:0000313" key="1">
    <source>
        <dbReference type="EMBL" id="OGZ10886.1"/>
    </source>
</evidence>
<dbReference type="STRING" id="1798664.A3C93_00550"/>
<protein>
    <submittedName>
        <fullName evidence="1">Uncharacterized protein</fullName>
    </submittedName>
</protein>
<evidence type="ECO:0000313" key="2">
    <source>
        <dbReference type="Proteomes" id="UP000178636"/>
    </source>
</evidence>
<gene>
    <name evidence="1" type="ORF">A3C93_00550</name>
</gene>
<accession>A0A1G2DB98</accession>
<comment type="caution">
    <text evidence="1">The sequence shown here is derived from an EMBL/GenBank/DDBJ whole genome shotgun (WGS) entry which is preliminary data.</text>
</comment>
<dbReference type="EMBL" id="MHLO01000044">
    <property type="protein sequence ID" value="OGZ10886.1"/>
    <property type="molecule type" value="Genomic_DNA"/>
</dbReference>
<organism evidence="1 2">
    <name type="scientific">Candidatus Lloydbacteria bacterium RIFCSPHIGHO2_02_FULL_54_17</name>
    <dbReference type="NCBI Taxonomy" id="1798664"/>
    <lineage>
        <taxon>Bacteria</taxon>
        <taxon>Candidatus Lloydiibacteriota</taxon>
    </lineage>
</organism>
<sequence length="110" mass="12004">MANEVRHWKKENCAVSVAIADLSDRETHSREINEAYGEGGGLNANYRTVEAVAIASHILGKVGMVYGTDFVWKTAGVGDISFDFRNDAVKKRAEQALDIATKGFTTVRAD</sequence>
<reference evidence="1 2" key="1">
    <citation type="journal article" date="2016" name="Nat. Commun.">
        <title>Thousands of microbial genomes shed light on interconnected biogeochemical processes in an aquifer system.</title>
        <authorList>
            <person name="Anantharaman K."/>
            <person name="Brown C.T."/>
            <person name="Hug L.A."/>
            <person name="Sharon I."/>
            <person name="Castelle C.J."/>
            <person name="Probst A.J."/>
            <person name="Thomas B.C."/>
            <person name="Singh A."/>
            <person name="Wilkins M.J."/>
            <person name="Karaoz U."/>
            <person name="Brodie E.L."/>
            <person name="Williams K.H."/>
            <person name="Hubbard S.S."/>
            <person name="Banfield J.F."/>
        </authorList>
    </citation>
    <scope>NUCLEOTIDE SEQUENCE [LARGE SCALE GENOMIC DNA]</scope>
</reference>
<dbReference type="Proteomes" id="UP000178636">
    <property type="component" value="Unassembled WGS sequence"/>
</dbReference>
<dbReference type="AlphaFoldDB" id="A0A1G2DB98"/>
<name>A0A1G2DB98_9BACT</name>